<name>X1C2B1_9ZZZZ</name>
<reference evidence="1" key="1">
    <citation type="journal article" date="2014" name="Front. Microbiol.">
        <title>High frequency of phylogenetically diverse reductive dehalogenase-homologous genes in deep subseafloor sedimentary metagenomes.</title>
        <authorList>
            <person name="Kawai M."/>
            <person name="Futagami T."/>
            <person name="Toyoda A."/>
            <person name="Takaki Y."/>
            <person name="Nishi S."/>
            <person name="Hori S."/>
            <person name="Arai W."/>
            <person name="Tsubouchi T."/>
            <person name="Morono Y."/>
            <person name="Uchiyama I."/>
            <person name="Ito T."/>
            <person name="Fujiyama A."/>
            <person name="Inagaki F."/>
            <person name="Takami H."/>
        </authorList>
    </citation>
    <scope>NUCLEOTIDE SEQUENCE</scope>
    <source>
        <strain evidence="1">Expedition CK06-06</strain>
    </source>
</reference>
<accession>X1C2B1</accession>
<dbReference type="AlphaFoldDB" id="X1C2B1"/>
<dbReference type="EMBL" id="BART01022845">
    <property type="protein sequence ID" value="GAH01437.1"/>
    <property type="molecule type" value="Genomic_DNA"/>
</dbReference>
<sequence>MDNTDLPEPGRANIISIQVVILSHDAFVRGILDDLNSLTIRAELVGAHDAVHEMRYSV</sequence>
<comment type="caution">
    <text evidence="1">The sequence shown here is derived from an EMBL/GenBank/DDBJ whole genome shotgun (WGS) entry which is preliminary data.</text>
</comment>
<feature type="non-terminal residue" evidence="1">
    <location>
        <position position="58"/>
    </location>
</feature>
<proteinExistence type="predicted"/>
<protein>
    <submittedName>
        <fullName evidence="1">Uncharacterized protein</fullName>
    </submittedName>
</protein>
<evidence type="ECO:0000313" key="1">
    <source>
        <dbReference type="EMBL" id="GAH01437.1"/>
    </source>
</evidence>
<organism evidence="1">
    <name type="scientific">marine sediment metagenome</name>
    <dbReference type="NCBI Taxonomy" id="412755"/>
    <lineage>
        <taxon>unclassified sequences</taxon>
        <taxon>metagenomes</taxon>
        <taxon>ecological metagenomes</taxon>
    </lineage>
</organism>
<gene>
    <name evidence="1" type="ORF">S01H4_41730</name>
</gene>